<dbReference type="RefSeq" id="WP_186440378.1">
    <property type="nucleotide sequence ID" value="NZ_LN889802.1"/>
</dbReference>
<dbReference type="AlphaFoldDB" id="A0A1J1LL29"/>
<keyword evidence="2" id="KW-1185">Reference proteome</keyword>
<name>A0A1J1LL29_9CYAN</name>
<reference evidence="2" key="1">
    <citation type="submission" date="2015-10" db="EMBL/GenBank/DDBJ databases">
        <authorList>
            <person name="Regsiter A."/>
            <person name="william w."/>
        </authorList>
    </citation>
    <scope>NUCLEOTIDE SEQUENCE [LARGE SCALE GENOMIC DNA]</scope>
</reference>
<dbReference type="EMBL" id="CZDF01000156">
    <property type="protein sequence ID" value="CUR33224.1"/>
    <property type="molecule type" value="Genomic_DNA"/>
</dbReference>
<evidence type="ECO:0000313" key="1">
    <source>
        <dbReference type="EMBL" id="CUR33224.1"/>
    </source>
</evidence>
<evidence type="ECO:0000313" key="2">
    <source>
        <dbReference type="Proteomes" id="UP000184315"/>
    </source>
</evidence>
<dbReference type="Proteomes" id="UP000184315">
    <property type="component" value="Unassembled WGS sequence"/>
</dbReference>
<proteinExistence type="predicted"/>
<accession>A0A1J1LL29</accession>
<gene>
    <name evidence="1" type="ORF">PL9214500471</name>
</gene>
<organism evidence="1 2">
    <name type="scientific">Planktothrix tepida PCC 9214</name>
    <dbReference type="NCBI Taxonomy" id="671072"/>
    <lineage>
        <taxon>Bacteria</taxon>
        <taxon>Bacillati</taxon>
        <taxon>Cyanobacteriota</taxon>
        <taxon>Cyanophyceae</taxon>
        <taxon>Oscillatoriophycideae</taxon>
        <taxon>Oscillatoriales</taxon>
        <taxon>Microcoleaceae</taxon>
        <taxon>Planktothrix</taxon>
    </lineage>
</organism>
<sequence>MQSLSLVLIAIAGSVLAELTKDSKNPNIEINKNFIIKRAFGHREIIDPYDS</sequence>
<protein>
    <submittedName>
        <fullName evidence="1">Uncharacterized protein</fullName>
    </submittedName>
</protein>